<dbReference type="PANTHER" id="PTHR21666">
    <property type="entry name" value="PEPTIDASE-RELATED"/>
    <property type="match status" value="1"/>
</dbReference>
<organism evidence="2 3">
    <name type="scientific">Candidatus Avidehalobacter gallistercoris</name>
    <dbReference type="NCBI Taxonomy" id="2840694"/>
    <lineage>
        <taxon>Bacteria</taxon>
        <taxon>Bacillati</taxon>
        <taxon>Bacillota</taxon>
        <taxon>Clostridia</taxon>
        <taxon>Eubacteriales</taxon>
        <taxon>Peptococcaceae</taxon>
        <taxon>Peptococcaceae incertae sedis</taxon>
        <taxon>Candidatus Avidehalobacter</taxon>
    </lineage>
</organism>
<sequence>MNNLSPGYCCRGGEKILLPVEPPSGLTTLASRGSYAEALRASGSGSKIWQEPLQGVLTSAFASSRGDSNHHGLDIAADTGSPIKAAHNGTVLEAGWKNSVYGYAVVIDHGNGWQTLYGHCSKVLVNPGDTVKQGQKIALVGSTGNSTGPHLHLELKKDGVYLNPNAYFSDLAV</sequence>
<dbReference type="InterPro" id="IPR016047">
    <property type="entry name" value="M23ase_b-sheet_dom"/>
</dbReference>
<accession>A0A9D1HIK0</accession>
<dbReference type="AlphaFoldDB" id="A0A9D1HIK0"/>
<reference evidence="2" key="1">
    <citation type="submission" date="2020-10" db="EMBL/GenBank/DDBJ databases">
        <authorList>
            <person name="Gilroy R."/>
        </authorList>
    </citation>
    <scope>NUCLEOTIDE SEQUENCE</scope>
    <source>
        <strain evidence="2">2830</strain>
    </source>
</reference>
<dbReference type="PANTHER" id="PTHR21666:SF270">
    <property type="entry name" value="MUREIN HYDROLASE ACTIVATOR ENVC"/>
    <property type="match status" value="1"/>
</dbReference>
<dbReference type="SUPFAM" id="SSF51261">
    <property type="entry name" value="Duplicated hybrid motif"/>
    <property type="match status" value="1"/>
</dbReference>
<dbReference type="InterPro" id="IPR050570">
    <property type="entry name" value="Cell_wall_metabolism_enzyme"/>
</dbReference>
<evidence type="ECO:0000313" key="3">
    <source>
        <dbReference type="Proteomes" id="UP000824124"/>
    </source>
</evidence>
<dbReference type="Proteomes" id="UP000824124">
    <property type="component" value="Unassembled WGS sequence"/>
</dbReference>
<gene>
    <name evidence="2" type="ORF">IAB00_01595</name>
</gene>
<comment type="caution">
    <text evidence="2">The sequence shown here is derived from an EMBL/GenBank/DDBJ whole genome shotgun (WGS) entry which is preliminary data.</text>
</comment>
<dbReference type="EMBL" id="DVMH01000011">
    <property type="protein sequence ID" value="HIU09939.1"/>
    <property type="molecule type" value="Genomic_DNA"/>
</dbReference>
<name>A0A9D1HIK0_9FIRM</name>
<evidence type="ECO:0000313" key="2">
    <source>
        <dbReference type="EMBL" id="HIU09939.1"/>
    </source>
</evidence>
<evidence type="ECO:0000259" key="1">
    <source>
        <dbReference type="Pfam" id="PF01551"/>
    </source>
</evidence>
<protein>
    <submittedName>
        <fullName evidence="2">M23 family metallopeptidase</fullName>
    </submittedName>
</protein>
<proteinExistence type="predicted"/>
<dbReference type="Pfam" id="PF01551">
    <property type="entry name" value="Peptidase_M23"/>
    <property type="match status" value="1"/>
</dbReference>
<dbReference type="GO" id="GO:0004222">
    <property type="term" value="F:metalloendopeptidase activity"/>
    <property type="evidence" value="ECO:0007669"/>
    <property type="project" value="TreeGrafter"/>
</dbReference>
<dbReference type="Gene3D" id="2.70.70.10">
    <property type="entry name" value="Glucose Permease (Domain IIA)"/>
    <property type="match status" value="1"/>
</dbReference>
<reference evidence="2" key="2">
    <citation type="journal article" date="2021" name="PeerJ">
        <title>Extensive microbial diversity within the chicken gut microbiome revealed by metagenomics and culture.</title>
        <authorList>
            <person name="Gilroy R."/>
            <person name="Ravi A."/>
            <person name="Getino M."/>
            <person name="Pursley I."/>
            <person name="Horton D.L."/>
            <person name="Alikhan N.F."/>
            <person name="Baker D."/>
            <person name="Gharbi K."/>
            <person name="Hall N."/>
            <person name="Watson M."/>
            <person name="Adriaenssens E.M."/>
            <person name="Foster-Nyarko E."/>
            <person name="Jarju S."/>
            <person name="Secka A."/>
            <person name="Antonio M."/>
            <person name="Oren A."/>
            <person name="Chaudhuri R.R."/>
            <person name="La Ragione R."/>
            <person name="Hildebrand F."/>
            <person name="Pallen M.J."/>
        </authorList>
    </citation>
    <scope>NUCLEOTIDE SEQUENCE</scope>
    <source>
        <strain evidence="2">2830</strain>
    </source>
</reference>
<feature type="domain" description="M23ase beta-sheet core" evidence="1">
    <location>
        <begin position="69"/>
        <end position="164"/>
    </location>
</feature>
<dbReference type="InterPro" id="IPR011055">
    <property type="entry name" value="Dup_hybrid_motif"/>
</dbReference>
<dbReference type="CDD" id="cd12797">
    <property type="entry name" value="M23_peptidase"/>
    <property type="match status" value="1"/>
</dbReference>